<evidence type="ECO:0000313" key="2">
    <source>
        <dbReference type="EMBL" id="GHF33819.1"/>
    </source>
</evidence>
<protein>
    <recommendedName>
        <fullName evidence="4">Asp23/Gls24 family envelope stress response protein</fullName>
    </recommendedName>
</protein>
<evidence type="ECO:0000256" key="1">
    <source>
        <dbReference type="ARBA" id="ARBA00005721"/>
    </source>
</evidence>
<dbReference type="AlphaFoldDB" id="A0A8H9MB93"/>
<dbReference type="EMBL" id="BNAV01000001">
    <property type="protein sequence ID" value="GHF33819.1"/>
    <property type="molecule type" value="Genomic_DNA"/>
</dbReference>
<comment type="caution">
    <text evidence="2">The sequence shown here is derived from an EMBL/GenBank/DDBJ whole genome shotgun (WGS) entry which is preliminary data.</text>
</comment>
<reference evidence="2" key="1">
    <citation type="journal article" date="2014" name="Int. J. Syst. Evol. Microbiol.">
        <title>Complete genome sequence of Corynebacterium casei LMG S-19264T (=DSM 44701T), isolated from a smear-ripened cheese.</title>
        <authorList>
            <consortium name="US DOE Joint Genome Institute (JGI-PGF)"/>
            <person name="Walter F."/>
            <person name="Albersmeier A."/>
            <person name="Kalinowski J."/>
            <person name="Ruckert C."/>
        </authorList>
    </citation>
    <scope>NUCLEOTIDE SEQUENCE</scope>
    <source>
        <strain evidence="2">CGMCC 4.7679</strain>
    </source>
</reference>
<proteinExistence type="inferred from homology"/>
<keyword evidence="3" id="KW-1185">Reference proteome</keyword>
<sequence>MSRDIEWIVEEPVVAAVAADAARRTPGVVRLETGVGRLVREWGRARWQQVKGLTPAPAEGVLVEPAGDAVKVRLGIATAGHTQAAAVARRVQREVRGAVRRDTGLDVAEVSVAVLDIEPGGVR</sequence>
<comment type="similarity">
    <text evidence="1">Belongs to the asp23 family.</text>
</comment>
<organism evidence="2 3">
    <name type="scientific">Amycolatopsis bartoniae</name>
    <dbReference type="NCBI Taxonomy" id="941986"/>
    <lineage>
        <taxon>Bacteria</taxon>
        <taxon>Bacillati</taxon>
        <taxon>Actinomycetota</taxon>
        <taxon>Actinomycetes</taxon>
        <taxon>Pseudonocardiales</taxon>
        <taxon>Pseudonocardiaceae</taxon>
        <taxon>Amycolatopsis</taxon>
    </lineage>
</organism>
<name>A0A8H9MB93_9PSEU</name>
<dbReference type="Proteomes" id="UP000658656">
    <property type="component" value="Unassembled WGS sequence"/>
</dbReference>
<dbReference type="OrthoDB" id="4570226at2"/>
<gene>
    <name evidence="2" type="ORF">GCM10017566_03080</name>
</gene>
<accession>A0A8H9MB93</accession>
<reference evidence="2" key="2">
    <citation type="submission" date="2020-09" db="EMBL/GenBank/DDBJ databases">
        <authorList>
            <person name="Sun Q."/>
            <person name="Zhou Y."/>
        </authorList>
    </citation>
    <scope>NUCLEOTIDE SEQUENCE</scope>
    <source>
        <strain evidence="2">CGMCC 4.7679</strain>
    </source>
</reference>
<dbReference type="RefSeq" id="WP_145934305.1">
    <property type="nucleotide sequence ID" value="NZ_BNAV01000001.1"/>
</dbReference>
<evidence type="ECO:0008006" key="4">
    <source>
        <dbReference type="Google" id="ProtNLM"/>
    </source>
</evidence>
<dbReference type="Pfam" id="PF03780">
    <property type="entry name" value="Asp23"/>
    <property type="match status" value="1"/>
</dbReference>
<dbReference type="InterPro" id="IPR005531">
    <property type="entry name" value="Asp23"/>
</dbReference>
<evidence type="ECO:0000313" key="3">
    <source>
        <dbReference type="Proteomes" id="UP000658656"/>
    </source>
</evidence>